<evidence type="ECO:0000256" key="8">
    <source>
        <dbReference type="RuleBase" id="RU003910"/>
    </source>
</evidence>
<accession>A0A1T4KUJ7</accession>
<proteinExistence type="inferred from homology"/>
<evidence type="ECO:0000313" key="9">
    <source>
        <dbReference type="EMBL" id="SJZ46099.1"/>
    </source>
</evidence>
<dbReference type="NCBIfam" id="TIGR00165">
    <property type="entry name" value="S18"/>
    <property type="match status" value="1"/>
</dbReference>
<dbReference type="EMBL" id="FUXK01000002">
    <property type="protein sequence ID" value="SJZ46099.1"/>
    <property type="molecule type" value="Genomic_DNA"/>
</dbReference>
<dbReference type="FunFam" id="4.10.640.10:FF:000004">
    <property type="entry name" value="30S ribosomal protein S18"/>
    <property type="match status" value="1"/>
</dbReference>
<keyword evidence="4 7" id="KW-0689">Ribosomal protein</keyword>
<evidence type="ECO:0000313" key="10">
    <source>
        <dbReference type="Proteomes" id="UP000190065"/>
    </source>
</evidence>
<dbReference type="RefSeq" id="WP_004379366.1">
    <property type="nucleotide sequence ID" value="NZ_CAJPPD010000017.1"/>
</dbReference>
<dbReference type="GO" id="GO:0003735">
    <property type="term" value="F:structural constituent of ribosome"/>
    <property type="evidence" value="ECO:0007669"/>
    <property type="project" value="InterPro"/>
</dbReference>
<dbReference type="PANTHER" id="PTHR13479">
    <property type="entry name" value="30S RIBOSOMAL PROTEIN S18"/>
    <property type="match status" value="1"/>
</dbReference>
<keyword evidence="3 7" id="KW-0694">RNA-binding</keyword>
<gene>
    <name evidence="7" type="primary">rpsR</name>
    <name evidence="9" type="ORF">SAMN02745202_00167</name>
</gene>
<sequence>MAEQKKSEIRYLTAPSIDTRKKKYCRFKKSGIKYIDYKDPEFLKKFLNEQGKILPRRITGTSLKYQRRVAQAVKRARQIALLPYVTDLMK</sequence>
<dbReference type="GO" id="GO:0070181">
    <property type="term" value="F:small ribosomal subunit rRNA binding"/>
    <property type="evidence" value="ECO:0007669"/>
    <property type="project" value="TreeGrafter"/>
</dbReference>
<evidence type="ECO:0000256" key="2">
    <source>
        <dbReference type="ARBA" id="ARBA00022730"/>
    </source>
</evidence>
<comment type="function">
    <text evidence="7">Binds as a heterodimer with protein bS6 to the central domain of the 16S rRNA, where it helps stabilize the platform of the 30S subunit.</text>
</comment>
<evidence type="ECO:0000256" key="6">
    <source>
        <dbReference type="ARBA" id="ARBA00035141"/>
    </source>
</evidence>
<dbReference type="Proteomes" id="UP000190065">
    <property type="component" value="Unassembled WGS sequence"/>
</dbReference>
<dbReference type="GeneID" id="95425130"/>
<evidence type="ECO:0000256" key="7">
    <source>
        <dbReference type="HAMAP-Rule" id="MF_00270"/>
    </source>
</evidence>
<dbReference type="SUPFAM" id="SSF46911">
    <property type="entry name" value="Ribosomal protein S18"/>
    <property type="match status" value="1"/>
</dbReference>
<organism evidence="9 10">
    <name type="scientific">Segatella oulorum</name>
    <dbReference type="NCBI Taxonomy" id="28136"/>
    <lineage>
        <taxon>Bacteria</taxon>
        <taxon>Pseudomonadati</taxon>
        <taxon>Bacteroidota</taxon>
        <taxon>Bacteroidia</taxon>
        <taxon>Bacteroidales</taxon>
        <taxon>Prevotellaceae</taxon>
        <taxon>Segatella</taxon>
    </lineage>
</organism>
<comment type="subunit">
    <text evidence="7">Part of the 30S ribosomal subunit. Forms a tight heterodimer with protein bS6.</text>
</comment>
<protein>
    <recommendedName>
        <fullName evidence="6 7">Small ribosomal subunit protein bS18</fullName>
    </recommendedName>
</protein>
<dbReference type="InterPro" id="IPR018275">
    <property type="entry name" value="Ribosomal_bS18_CS"/>
</dbReference>
<keyword evidence="5 7" id="KW-0687">Ribonucleoprotein</keyword>
<dbReference type="GO" id="GO:0022627">
    <property type="term" value="C:cytosolic small ribosomal subunit"/>
    <property type="evidence" value="ECO:0007669"/>
    <property type="project" value="TreeGrafter"/>
</dbReference>
<dbReference type="PRINTS" id="PR00974">
    <property type="entry name" value="RIBOSOMALS18"/>
</dbReference>
<keyword evidence="2 7" id="KW-0699">rRNA-binding</keyword>
<dbReference type="eggNOG" id="COG0238">
    <property type="taxonomic scope" value="Bacteria"/>
</dbReference>
<dbReference type="STRING" id="28136.SAMN02745202_00167"/>
<dbReference type="HAMAP" id="MF_00270">
    <property type="entry name" value="Ribosomal_bS18"/>
    <property type="match status" value="1"/>
</dbReference>
<dbReference type="Gene3D" id="4.10.640.10">
    <property type="entry name" value="Ribosomal protein S18"/>
    <property type="match status" value="1"/>
</dbReference>
<name>A0A1T4KUJ7_9BACT</name>
<reference evidence="9 10" key="1">
    <citation type="submission" date="2017-02" db="EMBL/GenBank/DDBJ databases">
        <authorList>
            <person name="Peterson S.W."/>
        </authorList>
    </citation>
    <scope>NUCLEOTIDE SEQUENCE [LARGE SCALE GENOMIC DNA]</scope>
    <source>
        <strain evidence="9 10">ATCC 43324</strain>
    </source>
</reference>
<dbReference type="PANTHER" id="PTHR13479:SF40">
    <property type="entry name" value="SMALL RIBOSOMAL SUBUNIT PROTEIN BS18M"/>
    <property type="match status" value="1"/>
</dbReference>
<evidence type="ECO:0000256" key="5">
    <source>
        <dbReference type="ARBA" id="ARBA00023274"/>
    </source>
</evidence>
<dbReference type="AlphaFoldDB" id="A0A1T4KUJ7"/>
<evidence type="ECO:0000256" key="4">
    <source>
        <dbReference type="ARBA" id="ARBA00022980"/>
    </source>
</evidence>
<dbReference type="GO" id="GO:0006412">
    <property type="term" value="P:translation"/>
    <property type="evidence" value="ECO:0007669"/>
    <property type="project" value="UniProtKB-UniRule"/>
</dbReference>
<evidence type="ECO:0000256" key="1">
    <source>
        <dbReference type="ARBA" id="ARBA00005589"/>
    </source>
</evidence>
<evidence type="ECO:0000256" key="3">
    <source>
        <dbReference type="ARBA" id="ARBA00022884"/>
    </source>
</evidence>
<dbReference type="Pfam" id="PF01084">
    <property type="entry name" value="Ribosomal_S18"/>
    <property type="match status" value="1"/>
</dbReference>
<dbReference type="PROSITE" id="PS00057">
    <property type="entry name" value="RIBOSOMAL_S18"/>
    <property type="match status" value="1"/>
</dbReference>
<comment type="similarity">
    <text evidence="1 7 8">Belongs to the bacterial ribosomal protein bS18 family.</text>
</comment>
<dbReference type="InterPro" id="IPR001648">
    <property type="entry name" value="Ribosomal_bS18"/>
</dbReference>
<dbReference type="InterPro" id="IPR036870">
    <property type="entry name" value="Ribosomal_bS18_sf"/>
</dbReference>